<feature type="active site" description="Nucleophile" evidence="4">
    <location>
        <position position="410"/>
    </location>
</feature>
<evidence type="ECO:0000256" key="2">
    <source>
        <dbReference type="ARBA" id="ARBA00022679"/>
    </source>
</evidence>
<keyword evidence="2 4" id="KW-0808">Transferase</keyword>
<accession>U7VFV2</accession>
<dbReference type="GO" id="GO:0070041">
    <property type="term" value="F:rRNA (uridine-C5-)-methyltransferase activity"/>
    <property type="evidence" value="ECO:0007669"/>
    <property type="project" value="TreeGrafter"/>
</dbReference>
<dbReference type="STRING" id="1319815.HMPREF0202_00012"/>
<feature type="binding site" evidence="4">
    <location>
        <position position="286"/>
    </location>
    <ligand>
        <name>S-adenosyl-L-methionine</name>
        <dbReference type="ChEBI" id="CHEBI:59789"/>
    </ligand>
</feature>
<feature type="active site" evidence="5">
    <location>
        <position position="410"/>
    </location>
</feature>
<name>U7VFV2_9FUSO</name>
<comment type="similarity">
    <text evidence="4">Belongs to the class I-like SAM-binding methyltransferase superfamily. RNA M5U methyltransferase family.</text>
</comment>
<organism evidence="7 8">
    <name type="scientific">Cetobacterium somerae ATCC BAA-474</name>
    <dbReference type="NCBI Taxonomy" id="1319815"/>
    <lineage>
        <taxon>Bacteria</taxon>
        <taxon>Fusobacteriati</taxon>
        <taxon>Fusobacteriota</taxon>
        <taxon>Fusobacteriia</taxon>
        <taxon>Fusobacteriales</taxon>
        <taxon>Fusobacteriaceae</taxon>
        <taxon>Cetobacterium</taxon>
    </lineage>
</organism>
<protein>
    <submittedName>
        <fullName evidence="7">23S rRNA (Uracil-5-)-methyltransferase RumA</fullName>
    </submittedName>
</protein>
<dbReference type="GO" id="GO:0070475">
    <property type="term" value="P:rRNA base methylation"/>
    <property type="evidence" value="ECO:0007669"/>
    <property type="project" value="TreeGrafter"/>
</dbReference>
<dbReference type="RefSeq" id="WP_023049563.1">
    <property type="nucleotide sequence ID" value="NZ_CP173065.2"/>
</dbReference>
<dbReference type="SUPFAM" id="SSF53335">
    <property type="entry name" value="S-adenosyl-L-methionine-dependent methyltransferases"/>
    <property type="match status" value="1"/>
</dbReference>
<dbReference type="PROSITE" id="PS51687">
    <property type="entry name" value="SAM_MT_RNA_M5U"/>
    <property type="match status" value="1"/>
</dbReference>
<dbReference type="Pfam" id="PF05958">
    <property type="entry name" value="tRNA_U5-meth_tr"/>
    <property type="match status" value="1"/>
</dbReference>
<dbReference type="FunFam" id="2.40.50.1070:FF:000003">
    <property type="entry name" value="23S rRNA (Uracil-5-)-methyltransferase RumA"/>
    <property type="match status" value="1"/>
</dbReference>
<proteinExistence type="inferred from homology"/>
<evidence type="ECO:0000256" key="1">
    <source>
        <dbReference type="ARBA" id="ARBA00022603"/>
    </source>
</evidence>
<evidence type="ECO:0000256" key="5">
    <source>
        <dbReference type="PROSITE-ProRule" id="PRU10015"/>
    </source>
</evidence>
<dbReference type="eggNOG" id="COG2265">
    <property type="taxonomic scope" value="Bacteria"/>
</dbReference>
<dbReference type="InterPro" id="IPR002792">
    <property type="entry name" value="TRAM_dom"/>
</dbReference>
<dbReference type="AlphaFoldDB" id="U7VFV2"/>
<dbReference type="Proteomes" id="UP000017081">
    <property type="component" value="Unassembled WGS sequence"/>
</dbReference>
<feature type="binding site" evidence="4">
    <location>
        <position position="336"/>
    </location>
    <ligand>
        <name>S-adenosyl-L-methionine</name>
        <dbReference type="ChEBI" id="CHEBI:59789"/>
    </ligand>
</feature>
<feature type="binding site" evidence="4">
    <location>
        <position position="315"/>
    </location>
    <ligand>
        <name>S-adenosyl-L-methionine</name>
        <dbReference type="ChEBI" id="CHEBI:59789"/>
    </ligand>
</feature>
<dbReference type="FunFam" id="3.40.50.150:FF:000009">
    <property type="entry name" value="23S rRNA (Uracil(1939)-C(5))-methyltransferase RlmD"/>
    <property type="match status" value="1"/>
</dbReference>
<keyword evidence="3 4" id="KW-0949">S-adenosyl-L-methionine</keyword>
<keyword evidence="8" id="KW-1185">Reference proteome</keyword>
<comment type="caution">
    <text evidence="7">The sequence shown here is derived from an EMBL/GenBank/DDBJ whole genome shotgun (WGS) entry which is preliminary data.</text>
</comment>
<dbReference type="InterPro" id="IPR030391">
    <property type="entry name" value="MeTrfase_TrmA_CS"/>
</dbReference>
<dbReference type="InterPro" id="IPR030390">
    <property type="entry name" value="MeTrfase_TrmA_AS"/>
</dbReference>
<dbReference type="Gene3D" id="2.40.50.140">
    <property type="entry name" value="Nucleic acid-binding proteins"/>
    <property type="match status" value="1"/>
</dbReference>
<dbReference type="InterPro" id="IPR010280">
    <property type="entry name" value="U5_MeTrfase_fam"/>
</dbReference>
<dbReference type="PROSITE" id="PS50926">
    <property type="entry name" value="TRAM"/>
    <property type="match status" value="1"/>
</dbReference>
<dbReference type="HOGENOM" id="CLU_014689_7_1_0"/>
<evidence type="ECO:0000256" key="3">
    <source>
        <dbReference type="ARBA" id="ARBA00022691"/>
    </source>
</evidence>
<dbReference type="PROSITE" id="PS01230">
    <property type="entry name" value="TRMA_1"/>
    <property type="match status" value="1"/>
</dbReference>
<evidence type="ECO:0000256" key="4">
    <source>
        <dbReference type="PROSITE-ProRule" id="PRU01024"/>
    </source>
</evidence>
<dbReference type="InterPro" id="IPR012340">
    <property type="entry name" value="NA-bd_OB-fold"/>
</dbReference>
<reference evidence="7 8" key="1">
    <citation type="submission" date="2013-08" db="EMBL/GenBank/DDBJ databases">
        <authorList>
            <person name="Weinstock G."/>
            <person name="Sodergren E."/>
            <person name="Wylie T."/>
            <person name="Fulton L."/>
            <person name="Fulton R."/>
            <person name="Fronick C."/>
            <person name="O'Laughlin M."/>
            <person name="Godfrey J."/>
            <person name="Miner T."/>
            <person name="Herter B."/>
            <person name="Appelbaum E."/>
            <person name="Cordes M."/>
            <person name="Lek S."/>
            <person name="Wollam A."/>
            <person name="Pepin K.H."/>
            <person name="Palsikar V.B."/>
            <person name="Mitreva M."/>
            <person name="Wilson R.K."/>
        </authorList>
    </citation>
    <scope>NUCLEOTIDE SEQUENCE [LARGE SCALE GENOMIC DNA]</scope>
    <source>
        <strain evidence="7 8">ATCC BAA-474</strain>
    </source>
</reference>
<sequence length="453" mass="51533">MKLEKGQIVEIKIEKIVYGGEGLGYYNGEFAMFVPMSVPGDILKVEIISLKKSYGRALIKEIITPGAERIKDLNHVTFEDFQGCDFGMLDYTAQLKYKKEMVEDVIRRIGKNSEVLIEDTLESPIEKNYRNKVIEPFSFNGQEIITGFFKRKSHDVFQVEDNMLNSVLGNKIITELKNVLNKNKVTVYDEKKHSGILRHVMVRTNSFNEAMLVLIINDTKVSEKIKSILKEVMDKFKEITSTYISLNDRKTNVALGHKNLLIFGEKTIKEDIDNIHFNISPTSFFQINLDQTKRLYSLAISMFENIENKKIVDAYAGTGTIGMILSKKAKKVYSIEIVESAVKDGIQTAKENNIENVQFICGDVNKELGKLIKAEKVDSIILDPPRKGIDEESLINISKVGIEEIVYISCNPSTFARDIEILEREGYKLVRVKPVDMFPQTSHIEVVGRLVKK</sequence>
<dbReference type="PANTHER" id="PTHR11061">
    <property type="entry name" value="RNA M5U METHYLTRANSFERASE"/>
    <property type="match status" value="1"/>
</dbReference>
<dbReference type="PANTHER" id="PTHR11061:SF30">
    <property type="entry name" value="TRNA (URACIL(54)-C(5))-METHYLTRANSFERASE"/>
    <property type="match status" value="1"/>
</dbReference>
<evidence type="ECO:0000313" key="7">
    <source>
        <dbReference type="EMBL" id="ERT70019.1"/>
    </source>
</evidence>
<feature type="domain" description="TRAM" evidence="6">
    <location>
        <begin position="2"/>
        <end position="61"/>
    </location>
</feature>
<dbReference type="EMBL" id="AXZF01000002">
    <property type="protein sequence ID" value="ERT70019.1"/>
    <property type="molecule type" value="Genomic_DNA"/>
</dbReference>
<dbReference type="SUPFAM" id="SSF50249">
    <property type="entry name" value="Nucleic acid-binding proteins"/>
    <property type="match status" value="1"/>
</dbReference>
<dbReference type="Gene3D" id="2.40.50.1070">
    <property type="match status" value="1"/>
</dbReference>
<dbReference type="InterPro" id="IPR029063">
    <property type="entry name" value="SAM-dependent_MTases_sf"/>
</dbReference>
<gene>
    <name evidence="7" type="ORF">HMPREF0202_00012</name>
</gene>
<dbReference type="CDD" id="cd02440">
    <property type="entry name" value="AdoMet_MTases"/>
    <property type="match status" value="1"/>
</dbReference>
<dbReference type="PATRIC" id="fig|1319815.3.peg.11"/>
<evidence type="ECO:0000259" key="6">
    <source>
        <dbReference type="PROSITE" id="PS50926"/>
    </source>
</evidence>
<dbReference type="Gene3D" id="3.40.50.150">
    <property type="entry name" value="Vaccinia Virus protein VP39"/>
    <property type="match status" value="1"/>
</dbReference>
<keyword evidence="1 4" id="KW-0489">Methyltransferase</keyword>
<dbReference type="PROSITE" id="PS01231">
    <property type="entry name" value="TRMA_2"/>
    <property type="match status" value="1"/>
</dbReference>
<evidence type="ECO:0000313" key="8">
    <source>
        <dbReference type="Proteomes" id="UP000017081"/>
    </source>
</evidence>
<feature type="binding site" evidence="4">
    <location>
        <position position="383"/>
    </location>
    <ligand>
        <name>S-adenosyl-L-methionine</name>
        <dbReference type="ChEBI" id="CHEBI:59789"/>
    </ligand>
</feature>
<dbReference type="NCBIfam" id="TIGR00479">
    <property type="entry name" value="rumA"/>
    <property type="match status" value="1"/>
</dbReference>
<dbReference type="Pfam" id="PF01938">
    <property type="entry name" value="TRAM"/>
    <property type="match status" value="1"/>
</dbReference>